<evidence type="ECO:0000313" key="3">
    <source>
        <dbReference type="Proteomes" id="UP001457282"/>
    </source>
</evidence>
<keyword evidence="3" id="KW-1185">Reference proteome</keyword>
<dbReference type="AlphaFoldDB" id="A0AAW1YS03"/>
<sequence>MSQIIKDILQREKTAIKRDIVSERALLIDVSDIREQQQQKEIISKSIRQIQSLESRNNHHRPTSSSTASRLGFGEKDIVLHHQRGRGGSRPHSKGHWPQGPPQQGLHCQSTERPPRPARRPPYHSILQRAGPALTRQAQQGRQLAHQEGQGRNQRARGAVAVEPFDTNIPAADCSNLSHAKH</sequence>
<comment type="caution">
    <text evidence="2">The sequence shown here is derived from an EMBL/GenBank/DDBJ whole genome shotgun (WGS) entry which is preliminary data.</text>
</comment>
<dbReference type="EMBL" id="JBEDUW010000001">
    <property type="protein sequence ID" value="KAK9951496.1"/>
    <property type="molecule type" value="Genomic_DNA"/>
</dbReference>
<dbReference type="Proteomes" id="UP001457282">
    <property type="component" value="Unassembled WGS sequence"/>
</dbReference>
<gene>
    <name evidence="2" type="ORF">M0R45_006934</name>
</gene>
<protein>
    <submittedName>
        <fullName evidence="2">Uncharacterized protein</fullName>
    </submittedName>
</protein>
<name>A0AAW1YS03_RUBAR</name>
<evidence type="ECO:0000256" key="1">
    <source>
        <dbReference type="SAM" id="MobiDB-lite"/>
    </source>
</evidence>
<proteinExistence type="predicted"/>
<organism evidence="2 3">
    <name type="scientific">Rubus argutus</name>
    <name type="common">Southern blackberry</name>
    <dbReference type="NCBI Taxonomy" id="59490"/>
    <lineage>
        <taxon>Eukaryota</taxon>
        <taxon>Viridiplantae</taxon>
        <taxon>Streptophyta</taxon>
        <taxon>Embryophyta</taxon>
        <taxon>Tracheophyta</taxon>
        <taxon>Spermatophyta</taxon>
        <taxon>Magnoliopsida</taxon>
        <taxon>eudicotyledons</taxon>
        <taxon>Gunneridae</taxon>
        <taxon>Pentapetalae</taxon>
        <taxon>rosids</taxon>
        <taxon>fabids</taxon>
        <taxon>Rosales</taxon>
        <taxon>Rosaceae</taxon>
        <taxon>Rosoideae</taxon>
        <taxon>Rosoideae incertae sedis</taxon>
        <taxon>Rubus</taxon>
    </lineage>
</organism>
<evidence type="ECO:0000313" key="2">
    <source>
        <dbReference type="EMBL" id="KAK9951496.1"/>
    </source>
</evidence>
<reference evidence="2 3" key="1">
    <citation type="journal article" date="2023" name="G3 (Bethesda)">
        <title>A chromosome-length genome assembly and annotation of blackberry (Rubus argutus, cv. 'Hillquist').</title>
        <authorList>
            <person name="Bruna T."/>
            <person name="Aryal R."/>
            <person name="Dudchenko O."/>
            <person name="Sargent D.J."/>
            <person name="Mead D."/>
            <person name="Buti M."/>
            <person name="Cavallini A."/>
            <person name="Hytonen T."/>
            <person name="Andres J."/>
            <person name="Pham M."/>
            <person name="Weisz D."/>
            <person name="Mascagni F."/>
            <person name="Usai G."/>
            <person name="Natali L."/>
            <person name="Bassil N."/>
            <person name="Fernandez G.E."/>
            <person name="Lomsadze A."/>
            <person name="Armour M."/>
            <person name="Olukolu B."/>
            <person name="Poorten T."/>
            <person name="Britton C."/>
            <person name="Davik J."/>
            <person name="Ashrafi H."/>
            <person name="Aiden E.L."/>
            <person name="Borodovsky M."/>
            <person name="Worthington M."/>
        </authorList>
    </citation>
    <scope>NUCLEOTIDE SEQUENCE [LARGE SCALE GENOMIC DNA]</scope>
    <source>
        <strain evidence="2">PI 553951</strain>
    </source>
</reference>
<accession>A0AAW1YS03</accession>
<feature type="region of interest" description="Disordered" evidence="1">
    <location>
        <begin position="53"/>
        <end position="182"/>
    </location>
</feature>
<feature type="compositionally biased region" description="Basic residues" evidence="1">
    <location>
        <begin position="81"/>
        <end position="95"/>
    </location>
</feature>